<accession>A0A3P6GX03</accession>
<proteinExistence type="predicted"/>
<name>A0A3P6GX03_BRAOL</name>
<protein>
    <submittedName>
        <fullName evidence="1">Uncharacterized protein</fullName>
    </submittedName>
</protein>
<evidence type="ECO:0000313" key="1">
    <source>
        <dbReference type="EMBL" id="VDD60402.1"/>
    </source>
</evidence>
<gene>
    <name evidence="1" type="ORF">BOLC6T35855H</name>
</gene>
<sequence length="87" mass="10121">MCQLDTRFFRLRVPAKNHKFNDLVFAFDTLSWEFLFTSLDSIDLPAPFIRLLKACICTTTFMSCINKINSLCGIFLWKGKSLRSPYC</sequence>
<reference evidence="1" key="1">
    <citation type="submission" date="2018-11" db="EMBL/GenBank/DDBJ databases">
        <authorList>
            <consortium name="Genoscope - CEA"/>
            <person name="William W."/>
        </authorList>
    </citation>
    <scope>NUCLEOTIDE SEQUENCE</scope>
</reference>
<organism evidence="1">
    <name type="scientific">Brassica oleracea</name>
    <name type="common">Wild cabbage</name>
    <dbReference type="NCBI Taxonomy" id="3712"/>
    <lineage>
        <taxon>Eukaryota</taxon>
        <taxon>Viridiplantae</taxon>
        <taxon>Streptophyta</taxon>
        <taxon>Embryophyta</taxon>
        <taxon>Tracheophyta</taxon>
        <taxon>Spermatophyta</taxon>
        <taxon>Magnoliopsida</taxon>
        <taxon>eudicotyledons</taxon>
        <taxon>Gunneridae</taxon>
        <taxon>Pentapetalae</taxon>
        <taxon>rosids</taxon>
        <taxon>malvids</taxon>
        <taxon>Brassicales</taxon>
        <taxon>Brassicaceae</taxon>
        <taxon>Brassiceae</taxon>
        <taxon>Brassica</taxon>
    </lineage>
</organism>
<dbReference type="AlphaFoldDB" id="A0A3P6GX03"/>
<dbReference type="EMBL" id="LR031880">
    <property type="protein sequence ID" value="VDD60402.1"/>
    <property type="molecule type" value="Genomic_DNA"/>
</dbReference>